<accession>A0A645EQ18</accession>
<evidence type="ECO:0000313" key="1">
    <source>
        <dbReference type="EMBL" id="MPN03450.1"/>
    </source>
</evidence>
<comment type="caution">
    <text evidence="1">The sequence shown here is derived from an EMBL/GenBank/DDBJ whole genome shotgun (WGS) entry which is preliminary data.</text>
</comment>
<protein>
    <submittedName>
        <fullName evidence="1">Uncharacterized protein</fullName>
    </submittedName>
</protein>
<sequence length="90" mass="10762">MASKKNIQGFHKRICLKYANQGIKFSHNKKMATQRPQDKEYLEPHLLDLMQSWYASPYTPNQNHPNAYYRYQISNDYEAYHIPFLHLAIC</sequence>
<gene>
    <name evidence="1" type="ORF">SDC9_150680</name>
</gene>
<name>A0A645EQ18_9ZZZZ</name>
<proteinExistence type="predicted"/>
<dbReference type="EMBL" id="VSSQ01049370">
    <property type="protein sequence ID" value="MPN03450.1"/>
    <property type="molecule type" value="Genomic_DNA"/>
</dbReference>
<reference evidence="1" key="1">
    <citation type="submission" date="2019-08" db="EMBL/GenBank/DDBJ databases">
        <authorList>
            <person name="Kucharzyk K."/>
            <person name="Murdoch R.W."/>
            <person name="Higgins S."/>
            <person name="Loffler F."/>
        </authorList>
    </citation>
    <scope>NUCLEOTIDE SEQUENCE</scope>
</reference>
<dbReference type="AlphaFoldDB" id="A0A645EQ18"/>
<organism evidence="1">
    <name type="scientific">bioreactor metagenome</name>
    <dbReference type="NCBI Taxonomy" id="1076179"/>
    <lineage>
        <taxon>unclassified sequences</taxon>
        <taxon>metagenomes</taxon>
        <taxon>ecological metagenomes</taxon>
    </lineage>
</organism>